<dbReference type="SUPFAM" id="SSF52047">
    <property type="entry name" value="RNI-like"/>
    <property type="match status" value="1"/>
</dbReference>
<reference evidence="2 3" key="1">
    <citation type="journal article" date="2019" name="Nat. Ecol. Evol.">
        <title>Megaphylogeny resolves global patterns of mushroom evolution.</title>
        <authorList>
            <person name="Varga T."/>
            <person name="Krizsan K."/>
            <person name="Foldi C."/>
            <person name="Dima B."/>
            <person name="Sanchez-Garcia M."/>
            <person name="Sanchez-Ramirez S."/>
            <person name="Szollosi G.J."/>
            <person name="Szarkandi J.G."/>
            <person name="Papp V."/>
            <person name="Albert L."/>
            <person name="Andreopoulos W."/>
            <person name="Angelini C."/>
            <person name="Antonin V."/>
            <person name="Barry K.W."/>
            <person name="Bougher N.L."/>
            <person name="Buchanan P."/>
            <person name="Buyck B."/>
            <person name="Bense V."/>
            <person name="Catcheside P."/>
            <person name="Chovatia M."/>
            <person name="Cooper J."/>
            <person name="Damon W."/>
            <person name="Desjardin D."/>
            <person name="Finy P."/>
            <person name="Geml J."/>
            <person name="Haridas S."/>
            <person name="Hughes K."/>
            <person name="Justo A."/>
            <person name="Karasinski D."/>
            <person name="Kautmanova I."/>
            <person name="Kiss B."/>
            <person name="Kocsube S."/>
            <person name="Kotiranta H."/>
            <person name="LaButti K.M."/>
            <person name="Lechner B.E."/>
            <person name="Liimatainen K."/>
            <person name="Lipzen A."/>
            <person name="Lukacs Z."/>
            <person name="Mihaltcheva S."/>
            <person name="Morgado L.N."/>
            <person name="Niskanen T."/>
            <person name="Noordeloos M.E."/>
            <person name="Ohm R.A."/>
            <person name="Ortiz-Santana B."/>
            <person name="Ovrebo C."/>
            <person name="Racz N."/>
            <person name="Riley R."/>
            <person name="Savchenko A."/>
            <person name="Shiryaev A."/>
            <person name="Soop K."/>
            <person name="Spirin V."/>
            <person name="Szebenyi C."/>
            <person name="Tomsovsky M."/>
            <person name="Tulloss R.E."/>
            <person name="Uehling J."/>
            <person name="Grigoriev I.V."/>
            <person name="Vagvolgyi C."/>
            <person name="Papp T."/>
            <person name="Martin F.M."/>
            <person name="Miettinen O."/>
            <person name="Hibbett D.S."/>
            <person name="Nagy L.G."/>
        </authorList>
    </citation>
    <scope>NUCLEOTIDE SEQUENCE [LARGE SCALE GENOMIC DNA]</scope>
    <source>
        <strain evidence="2 3">CBS 121175</strain>
    </source>
</reference>
<feature type="compositionally biased region" description="Acidic residues" evidence="1">
    <location>
        <begin position="127"/>
        <end position="155"/>
    </location>
</feature>
<organism evidence="2 3">
    <name type="scientific">Coprinopsis marcescibilis</name>
    <name type="common">Agaric fungus</name>
    <name type="synonym">Psathyrella marcescibilis</name>
    <dbReference type="NCBI Taxonomy" id="230819"/>
    <lineage>
        <taxon>Eukaryota</taxon>
        <taxon>Fungi</taxon>
        <taxon>Dikarya</taxon>
        <taxon>Basidiomycota</taxon>
        <taxon>Agaricomycotina</taxon>
        <taxon>Agaricomycetes</taxon>
        <taxon>Agaricomycetidae</taxon>
        <taxon>Agaricales</taxon>
        <taxon>Agaricineae</taxon>
        <taxon>Psathyrellaceae</taxon>
        <taxon>Coprinopsis</taxon>
    </lineage>
</organism>
<sequence>MATQQTKKKKTFGFLPPMVQFLTGVGLPSRRRKWRAAILAQDDKVEEDPQQQLQLQPAHSPQLHSTQPAHSQSTHLGAPQHTQLAPRLAMTTHVQHGSEHGGPSQPNRLYMAPGQSGMRTDEYHNNEEEEDGMEEDDEEDNPSEAPEEDESEVELDTVNTPIHKLPVDILLEVFEMSLRNSTASHNAPARYNPKEPKDIISSNISKNPVNLGLVCRYWRNVSFLVPAIWTIINVANPTDEDVVRLEMWLKRSGNCLLTMSIQENYSHKGSAMDAVMKVALDHHRRWRRMTLAVVSDAENAFMASRVGSLPNLEYMSIIGMGRMKSVAQEGFYYCMYRDAPKLRHLKLGFKIDIITLCKCPWEQLVSVDLRTVFTDHLYMILSRCRNMQDLHIRSIEGRLDYPFQQPVILPNLEVFAFPADDSVSRLYEGLLLPSLKELNLKRGGTWSQRSDSWHSLENMLVRSGCRLLKFVYSISVPNDMPMTDPLFTMLLSPVLQHVEELHVESKVNHSSITILAHRETSHLMPNLKKIQIGRGNSVDEGTANFIMSSRKQCHPLPPPPPPPPPPA</sequence>
<dbReference type="STRING" id="230819.A0A5C3L3P7"/>
<feature type="compositionally biased region" description="Polar residues" evidence="1">
    <location>
        <begin position="64"/>
        <end position="80"/>
    </location>
</feature>
<gene>
    <name evidence="2" type="ORF">FA15DRAFT_220201</name>
</gene>
<protein>
    <recommendedName>
        <fullName evidence="4">F-box domain-containing protein</fullName>
    </recommendedName>
</protein>
<feature type="compositionally biased region" description="Low complexity" evidence="1">
    <location>
        <begin position="50"/>
        <end position="63"/>
    </location>
</feature>
<evidence type="ECO:0000313" key="3">
    <source>
        <dbReference type="Proteomes" id="UP000307440"/>
    </source>
</evidence>
<keyword evidence="3" id="KW-1185">Reference proteome</keyword>
<feature type="region of interest" description="Disordered" evidence="1">
    <location>
        <begin position="40"/>
        <end position="80"/>
    </location>
</feature>
<dbReference type="EMBL" id="ML210166">
    <property type="protein sequence ID" value="TFK27288.1"/>
    <property type="molecule type" value="Genomic_DNA"/>
</dbReference>
<dbReference type="AlphaFoldDB" id="A0A5C3L3P7"/>
<dbReference type="InterPro" id="IPR032675">
    <property type="entry name" value="LRR_dom_sf"/>
</dbReference>
<name>A0A5C3L3P7_COPMA</name>
<accession>A0A5C3L3P7</accession>
<evidence type="ECO:0000313" key="2">
    <source>
        <dbReference type="EMBL" id="TFK27288.1"/>
    </source>
</evidence>
<evidence type="ECO:0008006" key="4">
    <source>
        <dbReference type="Google" id="ProtNLM"/>
    </source>
</evidence>
<proteinExistence type="predicted"/>
<evidence type="ECO:0000256" key="1">
    <source>
        <dbReference type="SAM" id="MobiDB-lite"/>
    </source>
</evidence>
<feature type="region of interest" description="Disordered" evidence="1">
    <location>
        <begin position="92"/>
        <end position="159"/>
    </location>
</feature>
<dbReference type="OrthoDB" id="3030719at2759"/>
<dbReference type="Proteomes" id="UP000307440">
    <property type="component" value="Unassembled WGS sequence"/>
</dbReference>
<dbReference type="Gene3D" id="3.80.10.10">
    <property type="entry name" value="Ribonuclease Inhibitor"/>
    <property type="match status" value="1"/>
</dbReference>